<proteinExistence type="predicted"/>
<dbReference type="Proteomes" id="UP001597297">
    <property type="component" value="Unassembled WGS sequence"/>
</dbReference>
<feature type="region of interest" description="Disordered" evidence="1">
    <location>
        <begin position="51"/>
        <end position="73"/>
    </location>
</feature>
<feature type="compositionally biased region" description="Gly residues" evidence="1">
    <location>
        <begin position="63"/>
        <end position="73"/>
    </location>
</feature>
<evidence type="ECO:0000313" key="3">
    <source>
        <dbReference type="Proteomes" id="UP001597297"/>
    </source>
</evidence>
<reference evidence="3" key="1">
    <citation type="journal article" date="2019" name="Int. J. Syst. Evol. Microbiol.">
        <title>The Global Catalogue of Microorganisms (GCM) 10K type strain sequencing project: providing services to taxonomists for standard genome sequencing and annotation.</title>
        <authorList>
            <consortium name="The Broad Institute Genomics Platform"/>
            <consortium name="The Broad Institute Genome Sequencing Center for Infectious Disease"/>
            <person name="Wu L."/>
            <person name="Ma J."/>
        </authorList>
    </citation>
    <scope>NUCLEOTIDE SEQUENCE [LARGE SCALE GENOMIC DNA]</scope>
    <source>
        <strain evidence="3">JCM 16545</strain>
    </source>
</reference>
<evidence type="ECO:0000313" key="2">
    <source>
        <dbReference type="EMBL" id="MFD2275955.1"/>
    </source>
</evidence>
<protein>
    <submittedName>
        <fullName evidence="2">Uncharacterized protein</fullName>
    </submittedName>
</protein>
<organism evidence="2 3">
    <name type="scientific">Rubritalea spongiae</name>
    <dbReference type="NCBI Taxonomy" id="430797"/>
    <lineage>
        <taxon>Bacteria</taxon>
        <taxon>Pseudomonadati</taxon>
        <taxon>Verrucomicrobiota</taxon>
        <taxon>Verrucomicrobiia</taxon>
        <taxon>Verrucomicrobiales</taxon>
        <taxon>Rubritaleaceae</taxon>
        <taxon>Rubritalea</taxon>
    </lineage>
</organism>
<sequence>MSKANTDASLYDDGRRLALLESGKWHEHFIESDSHEKYKIKLVEKNGGILDSEMNQRKSGLSGARGLGGSSLN</sequence>
<gene>
    <name evidence="2" type="ORF">ACFSQZ_05700</name>
</gene>
<dbReference type="EMBL" id="JBHUJC010000018">
    <property type="protein sequence ID" value="MFD2275955.1"/>
    <property type="molecule type" value="Genomic_DNA"/>
</dbReference>
<evidence type="ECO:0000256" key="1">
    <source>
        <dbReference type="SAM" id="MobiDB-lite"/>
    </source>
</evidence>
<keyword evidence="3" id="KW-1185">Reference proteome</keyword>
<accession>A0ABW5E2S7</accession>
<name>A0ABW5E2S7_9BACT</name>
<comment type="caution">
    <text evidence="2">The sequence shown here is derived from an EMBL/GenBank/DDBJ whole genome shotgun (WGS) entry which is preliminary data.</text>
</comment>